<dbReference type="SUPFAM" id="SSF56112">
    <property type="entry name" value="Protein kinase-like (PK-like)"/>
    <property type="match status" value="1"/>
</dbReference>
<dbReference type="InterPro" id="IPR040976">
    <property type="entry name" value="Pkinase_fungal"/>
</dbReference>
<organism evidence="3 4">
    <name type="scientific">Postia placenta MAD-698-R-SB12</name>
    <dbReference type="NCBI Taxonomy" id="670580"/>
    <lineage>
        <taxon>Eukaryota</taxon>
        <taxon>Fungi</taxon>
        <taxon>Dikarya</taxon>
        <taxon>Basidiomycota</taxon>
        <taxon>Agaricomycotina</taxon>
        <taxon>Agaricomycetes</taxon>
        <taxon>Polyporales</taxon>
        <taxon>Adustoporiaceae</taxon>
        <taxon>Rhodonia</taxon>
    </lineage>
</organism>
<feature type="region of interest" description="Disordered" evidence="1">
    <location>
        <begin position="253"/>
        <end position="295"/>
    </location>
</feature>
<feature type="region of interest" description="Disordered" evidence="1">
    <location>
        <begin position="208"/>
        <end position="228"/>
    </location>
</feature>
<accession>A0A1X6N7H2</accession>
<evidence type="ECO:0000313" key="4">
    <source>
        <dbReference type="Proteomes" id="UP000194127"/>
    </source>
</evidence>
<feature type="region of interest" description="Disordered" evidence="1">
    <location>
        <begin position="1"/>
        <end position="43"/>
    </location>
</feature>
<protein>
    <recommendedName>
        <fullName evidence="2">Fungal-type protein kinase domain-containing protein</fullName>
    </recommendedName>
</protein>
<feature type="region of interest" description="Disordered" evidence="1">
    <location>
        <begin position="806"/>
        <end position="842"/>
    </location>
</feature>
<dbReference type="GeneID" id="36332973"/>
<dbReference type="Gene3D" id="1.10.510.10">
    <property type="entry name" value="Transferase(Phosphotransferase) domain 1"/>
    <property type="match status" value="1"/>
</dbReference>
<dbReference type="RefSeq" id="XP_024341355.1">
    <property type="nucleotide sequence ID" value="XM_024488024.1"/>
</dbReference>
<dbReference type="STRING" id="670580.A0A1X6N7H2"/>
<reference evidence="3 4" key="1">
    <citation type="submission" date="2017-04" db="EMBL/GenBank/DDBJ databases">
        <title>Genome Sequence of the Model Brown-Rot Fungus Postia placenta SB12.</title>
        <authorList>
            <consortium name="DOE Joint Genome Institute"/>
            <person name="Gaskell J."/>
            <person name="Kersten P."/>
            <person name="Larrondo L.F."/>
            <person name="Canessa P."/>
            <person name="Martinez D."/>
            <person name="Hibbett D."/>
            <person name="Schmoll M."/>
            <person name="Kubicek C.P."/>
            <person name="Martinez A.T."/>
            <person name="Yadav J."/>
            <person name="Master E."/>
            <person name="Magnuson J.K."/>
            <person name="James T."/>
            <person name="Yaver D."/>
            <person name="Berka R."/>
            <person name="Labutti K."/>
            <person name="Lipzen A."/>
            <person name="Aerts A."/>
            <person name="Barry K."/>
            <person name="Henrissat B."/>
            <person name="Blanchette R."/>
            <person name="Grigoriev I."/>
            <person name="Cullen D."/>
        </authorList>
    </citation>
    <scope>NUCLEOTIDE SEQUENCE [LARGE SCALE GENOMIC DNA]</scope>
    <source>
        <strain evidence="3 4">MAD-698-R-SB12</strain>
    </source>
</reference>
<feature type="compositionally biased region" description="Polar residues" evidence="1">
    <location>
        <begin position="927"/>
        <end position="936"/>
    </location>
</feature>
<feature type="compositionally biased region" description="Basic and acidic residues" evidence="1">
    <location>
        <begin position="833"/>
        <end position="842"/>
    </location>
</feature>
<name>A0A1X6N7H2_9APHY</name>
<feature type="domain" description="Fungal-type protein kinase" evidence="2">
    <location>
        <begin position="306"/>
        <end position="386"/>
    </location>
</feature>
<dbReference type="InterPro" id="IPR011009">
    <property type="entry name" value="Kinase-like_dom_sf"/>
</dbReference>
<evidence type="ECO:0000256" key="1">
    <source>
        <dbReference type="SAM" id="MobiDB-lite"/>
    </source>
</evidence>
<dbReference type="EMBL" id="KZ110594">
    <property type="protein sequence ID" value="OSX64561.1"/>
    <property type="molecule type" value="Genomic_DNA"/>
</dbReference>
<feature type="compositionally biased region" description="Low complexity" evidence="1">
    <location>
        <begin position="812"/>
        <end position="822"/>
    </location>
</feature>
<proteinExistence type="predicted"/>
<dbReference type="Pfam" id="PF17667">
    <property type="entry name" value="Pkinase_fungal"/>
    <property type="match status" value="2"/>
</dbReference>
<feature type="domain" description="Fungal-type protein kinase" evidence="2">
    <location>
        <begin position="467"/>
        <end position="692"/>
    </location>
</feature>
<evidence type="ECO:0000313" key="3">
    <source>
        <dbReference type="EMBL" id="OSX64561.1"/>
    </source>
</evidence>
<dbReference type="PANTHER" id="PTHR38248:SF2">
    <property type="entry name" value="FUNK1 11"/>
    <property type="match status" value="1"/>
</dbReference>
<dbReference type="PANTHER" id="PTHR38248">
    <property type="entry name" value="FUNK1 6"/>
    <property type="match status" value="1"/>
</dbReference>
<feature type="compositionally biased region" description="Polar residues" evidence="1">
    <location>
        <begin position="1"/>
        <end position="18"/>
    </location>
</feature>
<dbReference type="OrthoDB" id="3265188at2759"/>
<evidence type="ECO:0000259" key="2">
    <source>
        <dbReference type="Pfam" id="PF17667"/>
    </source>
</evidence>
<feature type="region of interest" description="Disordered" evidence="1">
    <location>
        <begin position="887"/>
        <end position="942"/>
    </location>
</feature>
<dbReference type="Proteomes" id="UP000194127">
    <property type="component" value="Unassembled WGS sequence"/>
</dbReference>
<dbReference type="AlphaFoldDB" id="A0A1X6N7H2"/>
<feature type="compositionally biased region" description="Polar residues" evidence="1">
    <location>
        <begin position="264"/>
        <end position="278"/>
    </location>
</feature>
<keyword evidence="4" id="KW-1185">Reference proteome</keyword>
<gene>
    <name evidence="3" type="ORF">POSPLADRAFT_1168726</name>
</gene>
<sequence>MADSLSTSQTSGPASPSNLVPHISTPGDELHPPPPTVPYTGTDCVEEPTTLFQRPRTVDKLQGSTPGSAKASAQQILAVQGIEGEALNAWRKRLSKEMKDIMVQMPVSDLLRRYVRGKEPTAEIKAKLAEITLNKDNFTVQERHMYNDLCVFLQAVSDLCSEGGALEFKLVAKDTGANPDTSIGGNGSMKKPDISILPEQDEASAICQPAKKAKKDTANTEQAQTPFKAATSWHRASLVIECKSSKSKKLPFSFRPASTDKSTKASGSSEKSTKVSGTSDKECDGAAPSPQAEKNDFLLQKEGAIESRGQLSDYAMRLMRSQPRQFCFMVVVAGCYARILRWDRAGAIVSEAFEFVEDPSIMVTFLYNYMTMTQEERGFDTSVVAAPRHEIDEMIAWKVGMVEDGRLSDYHTERFKEAMETKWPIYKVTIPREDLISAAELGRKVNKAGAPKDSSQSGSDIPAEDLTLLIGRPLSMSNSPTGRSTIGYVAFDMRGKRLVFMRDSWPLDSPLRTTERTVYKDLWQKRVTNIARPISGGIVKNGDKIHRTITQKYRNTVHGNDTRARIHFRLITDEVYEPLDNCKCSYELILVLSDAIKGKSHHKAWTKARILHCDISRANIMVKRTGPKVGQVVGILIDWDLCKYKDQLNKGSSNPTHSGTWQFSSAMLLQYPMKLRQVSDDLESFVHVLHWTILMWYKHSLSGSSIELLMSRLETYDQFETFVDYDTGGFDKFNYMRWGELPFADLSSEPLKALTENLAEICKEHYNASSTKEQIAKLEEIKKQKRKKFESQSPVAPVEIDIFVRGDDPAEHSGSQEGAESSGGEGDESSGEEGDKSSGGEDARALLDTSAKPKLRGHSWILKAFRSVIENMEKNRYTQITIDKVDKPQFTPATESATQHSTRSQKRPSQSSGESTCSSKKAKTTHGTRTMSSSMGTIFEED</sequence>
<feature type="compositionally biased region" description="Polar residues" evidence="1">
    <location>
        <begin position="891"/>
        <end position="919"/>
    </location>
</feature>